<proteinExistence type="predicted"/>
<sequence length="393" mass="43740">MEEQHKADGVPKKGRPRKFNSQHALDKRREQLRVAQQAYRTRKENTIGNLQDRVHELEGGIEQLSQSFLNFSKLLLETGLLGKHSHAMSALRKITQQHISLAKTGCATPYERAPVKAVGDTSSTAFDKNEKCSDSRARVPSNERSPTGLSSTPIEKVALPPLSTQSSFYQSQPTPPIRPVIGPLVNKSPFPLSSLPGHSPVVDRSSSIKEDQWTFSQYLVRVCCWYGYQLLVNTPCDFVKIEEVFGPSMSPTERNNLISFFQCGMHDETGILIDCMDTVITPLHFKRDASQGVATRTEEFESTIASEAGEWLDASGVQKFLSERGFCPQENGHPFSRSSSTSSLHVAALVEYLATDCVCFGNGPVFRRQTVEAALRFAGNHEVYCTPLRNFQK</sequence>
<dbReference type="Proteomes" id="UP001150942">
    <property type="component" value="Unassembled WGS sequence"/>
</dbReference>
<evidence type="ECO:0000313" key="2">
    <source>
        <dbReference type="EMBL" id="KAJ5192611.1"/>
    </source>
</evidence>
<feature type="compositionally biased region" description="Basic and acidic residues" evidence="1">
    <location>
        <begin position="1"/>
        <end position="11"/>
    </location>
</feature>
<feature type="region of interest" description="Disordered" evidence="1">
    <location>
        <begin position="120"/>
        <end position="154"/>
    </location>
</feature>
<dbReference type="AlphaFoldDB" id="A0A9W9M7G9"/>
<dbReference type="InterPro" id="IPR046347">
    <property type="entry name" value="bZIP_sf"/>
</dbReference>
<feature type="compositionally biased region" description="Basic and acidic residues" evidence="1">
    <location>
        <begin position="127"/>
        <end position="137"/>
    </location>
</feature>
<dbReference type="SUPFAM" id="SSF57959">
    <property type="entry name" value="Leucine zipper domain"/>
    <property type="match status" value="1"/>
</dbReference>
<name>A0A9W9M7G9_9EURO</name>
<accession>A0A9W9M7G9</accession>
<dbReference type="Gene3D" id="1.20.5.170">
    <property type="match status" value="1"/>
</dbReference>
<reference evidence="2" key="2">
    <citation type="journal article" date="2023" name="IMA Fungus">
        <title>Comparative genomic study of the Penicillium genus elucidates a diverse pangenome and 15 lateral gene transfer events.</title>
        <authorList>
            <person name="Petersen C."/>
            <person name="Sorensen T."/>
            <person name="Nielsen M.R."/>
            <person name="Sondergaard T.E."/>
            <person name="Sorensen J.L."/>
            <person name="Fitzpatrick D.A."/>
            <person name="Frisvad J.C."/>
            <person name="Nielsen K.L."/>
        </authorList>
    </citation>
    <scope>NUCLEOTIDE SEQUENCE</scope>
    <source>
        <strain evidence="2">IBT 20477</strain>
    </source>
</reference>
<evidence type="ECO:0008006" key="4">
    <source>
        <dbReference type="Google" id="ProtNLM"/>
    </source>
</evidence>
<gene>
    <name evidence="2" type="ORF">N7449_008753</name>
</gene>
<organism evidence="2 3">
    <name type="scientific">Penicillium cf. viridicatum</name>
    <dbReference type="NCBI Taxonomy" id="2972119"/>
    <lineage>
        <taxon>Eukaryota</taxon>
        <taxon>Fungi</taxon>
        <taxon>Dikarya</taxon>
        <taxon>Ascomycota</taxon>
        <taxon>Pezizomycotina</taxon>
        <taxon>Eurotiomycetes</taxon>
        <taxon>Eurotiomycetidae</taxon>
        <taxon>Eurotiales</taxon>
        <taxon>Aspergillaceae</taxon>
        <taxon>Penicillium</taxon>
    </lineage>
</organism>
<dbReference type="OrthoDB" id="3555317at2759"/>
<protein>
    <recommendedName>
        <fullName evidence="4">BZIP domain-containing protein</fullName>
    </recommendedName>
</protein>
<comment type="caution">
    <text evidence="2">The sequence shown here is derived from an EMBL/GenBank/DDBJ whole genome shotgun (WGS) entry which is preliminary data.</text>
</comment>
<dbReference type="PANTHER" id="PTHR40618">
    <property type="entry name" value="B-ZIP TRANSCRIPTION FACTOR (EUROFUNG)-RELATED"/>
    <property type="match status" value="1"/>
</dbReference>
<dbReference type="GO" id="GO:0003700">
    <property type="term" value="F:DNA-binding transcription factor activity"/>
    <property type="evidence" value="ECO:0007669"/>
    <property type="project" value="InterPro"/>
</dbReference>
<reference evidence="2" key="1">
    <citation type="submission" date="2022-11" db="EMBL/GenBank/DDBJ databases">
        <authorList>
            <person name="Petersen C."/>
        </authorList>
    </citation>
    <scope>NUCLEOTIDE SEQUENCE</scope>
    <source>
        <strain evidence="2">IBT 20477</strain>
    </source>
</reference>
<dbReference type="EMBL" id="JAPQKQ010000006">
    <property type="protein sequence ID" value="KAJ5192611.1"/>
    <property type="molecule type" value="Genomic_DNA"/>
</dbReference>
<evidence type="ECO:0000313" key="3">
    <source>
        <dbReference type="Proteomes" id="UP001150942"/>
    </source>
</evidence>
<dbReference type="CDD" id="cd14688">
    <property type="entry name" value="bZIP_YAP"/>
    <property type="match status" value="1"/>
</dbReference>
<feature type="compositionally biased region" description="Polar residues" evidence="1">
    <location>
        <begin position="142"/>
        <end position="153"/>
    </location>
</feature>
<dbReference type="PANTHER" id="PTHR40618:SF1">
    <property type="entry name" value="B-ZIP TRANSCRIPTION FACTOR (EUROFUNG)"/>
    <property type="match status" value="1"/>
</dbReference>
<feature type="region of interest" description="Disordered" evidence="1">
    <location>
        <begin position="1"/>
        <end position="27"/>
    </location>
</feature>
<evidence type="ECO:0000256" key="1">
    <source>
        <dbReference type="SAM" id="MobiDB-lite"/>
    </source>
</evidence>
<keyword evidence="3" id="KW-1185">Reference proteome</keyword>